<dbReference type="RefSeq" id="WP_285973300.1">
    <property type="nucleotide sequence ID" value="NZ_CP127294.1"/>
</dbReference>
<keyword evidence="2" id="KW-0805">Transcription regulation</keyword>
<dbReference type="Gene3D" id="1.10.10.10">
    <property type="entry name" value="Winged helix-like DNA-binding domain superfamily/Winged helix DNA-binding domain"/>
    <property type="match status" value="1"/>
</dbReference>
<dbReference type="InterPro" id="IPR036388">
    <property type="entry name" value="WH-like_DNA-bd_sf"/>
</dbReference>
<protein>
    <submittedName>
        <fullName evidence="6">LysR family transcriptional regulator</fullName>
    </submittedName>
</protein>
<dbReference type="GO" id="GO:0032993">
    <property type="term" value="C:protein-DNA complex"/>
    <property type="evidence" value="ECO:0007669"/>
    <property type="project" value="TreeGrafter"/>
</dbReference>
<dbReference type="KEGG" id="acab:QRX50_19115"/>
<evidence type="ECO:0000256" key="2">
    <source>
        <dbReference type="ARBA" id="ARBA00023015"/>
    </source>
</evidence>
<dbReference type="AlphaFoldDB" id="A0A9Y2MVB9"/>
<dbReference type="InterPro" id="IPR000847">
    <property type="entry name" value="LysR_HTH_N"/>
</dbReference>
<dbReference type="SUPFAM" id="SSF46785">
    <property type="entry name" value="Winged helix' DNA-binding domain"/>
    <property type="match status" value="1"/>
</dbReference>
<evidence type="ECO:0000256" key="3">
    <source>
        <dbReference type="ARBA" id="ARBA00023125"/>
    </source>
</evidence>
<dbReference type="EMBL" id="CP127294">
    <property type="protein sequence ID" value="WIX82735.1"/>
    <property type="molecule type" value="Genomic_DNA"/>
</dbReference>
<accession>A0A9Y2MVB9</accession>
<dbReference type="InterPro" id="IPR036390">
    <property type="entry name" value="WH_DNA-bd_sf"/>
</dbReference>
<dbReference type="Proteomes" id="UP001236014">
    <property type="component" value="Chromosome"/>
</dbReference>
<reference evidence="6 7" key="1">
    <citation type="submission" date="2023-06" db="EMBL/GenBank/DDBJ databases">
        <authorList>
            <person name="Oyuntsetseg B."/>
            <person name="Kim S.B."/>
        </authorList>
    </citation>
    <scope>NUCLEOTIDE SEQUENCE [LARGE SCALE GENOMIC DNA]</scope>
    <source>
        <strain evidence="6 7">2-15</strain>
    </source>
</reference>
<gene>
    <name evidence="6" type="ORF">QRX50_19115</name>
</gene>
<evidence type="ECO:0000256" key="1">
    <source>
        <dbReference type="ARBA" id="ARBA00009437"/>
    </source>
</evidence>
<feature type="domain" description="HTH lysR-type" evidence="5">
    <location>
        <begin position="17"/>
        <end position="75"/>
    </location>
</feature>
<dbReference type="GO" id="GO:0003700">
    <property type="term" value="F:DNA-binding transcription factor activity"/>
    <property type="evidence" value="ECO:0007669"/>
    <property type="project" value="InterPro"/>
</dbReference>
<keyword evidence="3" id="KW-0238">DNA-binding</keyword>
<keyword evidence="7" id="KW-1185">Reference proteome</keyword>
<dbReference type="GO" id="GO:0003677">
    <property type="term" value="F:DNA binding"/>
    <property type="evidence" value="ECO:0007669"/>
    <property type="project" value="UniProtKB-KW"/>
</dbReference>
<comment type="similarity">
    <text evidence="1">Belongs to the LysR transcriptional regulatory family.</text>
</comment>
<dbReference type="Pfam" id="PF03466">
    <property type="entry name" value="LysR_substrate"/>
    <property type="match status" value="1"/>
</dbReference>
<keyword evidence="4" id="KW-0804">Transcription</keyword>
<proteinExistence type="inferred from homology"/>
<dbReference type="PROSITE" id="PS50931">
    <property type="entry name" value="HTH_LYSR"/>
    <property type="match status" value="1"/>
</dbReference>
<name>A0A9Y2MVB9_9PSEU</name>
<sequence length="314" mass="34056">MNNWAQLYAGLMNLPNVTIRQLEYLIAVAETGSLTTAATRCHVSQAAISLALTEVERALGLRLVIRSPRRGASLTAAGKQVLAGARRVVGAMSDLGVEARGLGRDVSGTLVVGCYGPIAPFHLPAAIATFESDHPDVSVRFVEGSLPEIQDHLLDGRCEIAFLYEQDVYPAITFRTLYDQQPAILLPGSHRLAGRESLSLEELADEPFILLDVPPSERYFRAVFESAHLAMVPAHRARSFELARSLVARGLGYSMTVQQPALSHSYEGLAVIALPLREKAPSTPVVMGWPAGGPLTHRAQAFLDHCERLFAEGR</sequence>
<evidence type="ECO:0000313" key="7">
    <source>
        <dbReference type="Proteomes" id="UP001236014"/>
    </source>
</evidence>
<dbReference type="PANTHER" id="PTHR30346:SF0">
    <property type="entry name" value="HCA OPERON TRANSCRIPTIONAL ACTIVATOR HCAR"/>
    <property type="match status" value="1"/>
</dbReference>
<organism evidence="6 7">
    <name type="scientific">Amycolatopsis carbonis</name>
    <dbReference type="NCBI Taxonomy" id="715471"/>
    <lineage>
        <taxon>Bacteria</taxon>
        <taxon>Bacillati</taxon>
        <taxon>Actinomycetota</taxon>
        <taxon>Actinomycetes</taxon>
        <taxon>Pseudonocardiales</taxon>
        <taxon>Pseudonocardiaceae</taxon>
        <taxon>Amycolatopsis</taxon>
    </lineage>
</organism>
<dbReference type="SUPFAM" id="SSF53850">
    <property type="entry name" value="Periplasmic binding protein-like II"/>
    <property type="match status" value="1"/>
</dbReference>
<dbReference type="InterPro" id="IPR005119">
    <property type="entry name" value="LysR_subst-bd"/>
</dbReference>
<dbReference type="Gene3D" id="3.40.190.10">
    <property type="entry name" value="Periplasmic binding protein-like II"/>
    <property type="match status" value="2"/>
</dbReference>
<evidence type="ECO:0000256" key="4">
    <source>
        <dbReference type="ARBA" id="ARBA00023163"/>
    </source>
</evidence>
<dbReference type="PANTHER" id="PTHR30346">
    <property type="entry name" value="TRANSCRIPTIONAL DUAL REGULATOR HCAR-RELATED"/>
    <property type="match status" value="1"/>
</dbReference>
<dbReference type="Pfam" id="PF00126">
    <property type="entry name" value="HTH_1"/>
    <property type="match status" value="1"/>
</dbReference>
<evidence type="ECO:0000259" key="5">
    <source>
        <dbReference type="PROSITE" id="PS50931"/>
    </source>
</evidence>
<evidence type="ECO:0000313" key="6">
    <source>
        <dbReference type="EMBL" id="WIX82735.1"/>
    </source>
</evidence>